<keyword evidence="2" id="KW-1185">Reference proteome</keyword>
<dbReference type="InterPro" id="IPR006944">
    <property type="entry name" value="Phage/GTA_portal"/>
</dbReference>
<accession>A0A4R3JTL1</accession>
<evidence type="ECO:0000313" key="2">
    <source>
        <dbReference type="Proteomes" id="UP000295135"/>
    </source>
</evidence>
<dbReference type="EMBL" id="SLZY01000014">
    <property type="protein sequence ID" value="TCS70760.1"/>
    <property type="molecule type" value="Genomic_DNA"/>
</dbReference>
<dbReference type="Pfam" id="PF04860">
    <property type="entry name" value="Phage_portal"/>
    <property type="match status" value="1"/>
</dbReference>
<evidence type="ECO:0000313" key="1">
    <source>
        <dbReference type="EMBL" id="TCS70760.1"/>
    </source>
</evidence>
<name>A0A4R3JTL1_9PROT</name>
<dbReference type="Proteomes" id="UP000295135">
    <property type="component" value="Unassembled WGS sequence"/>
</dbReference>
<proteinExistence type="predicted"/>
<gene>
    <name evidence="1" type="ORF">EDC61_11487</name>
</gene>
<sequence>MRRMDVTLIKSSARQDADLLGAASDEYPWPIDPARIIGWTQAEPTHARALALKAEGIAGLGLTDEAARRVLAHDELLAIALDLETYGNAFAAIARDRAGRIARLDRLPAWSVRRTRAGGFRTRVWDGMKEIRADYAADRVIHIRLPSSLPGWYATPAWAAAAGVIELLDAITRYNTRFFEHNAVPDHVIKQTGGSLSDAQKSAIRDFFQTEFKGLSNARKTLFVSLAEGQTLDITPVAQPNDGKFIELYKTAREVLPAAHGVPPRLLGIATPGALGGLSEAREQMHMFELFTLAPRRRLLQAALAPALLEAGAQDAAIAPLDLTPPGEDIAAIPQLVAAGVMSVPEARAWIDLEKSAKVKDIERARIIASLLDAMGDG</sequence>
<organism evidence="1 2">
    <name type="scientific">Sulfuritortus calidifontis</name>
    <dbReference type="NCBI Taxonomy" id="1914471"/>
    <lineage>
        <taxon>Bacteria</taxon>
        <taxon>Pseudomonadati</taxon>
        <taxon>Pseudomonadota</taxon>
        <taxon>Betaproteobacteria</taxon>
        <taxon>Nitrosomonadales</taxon>
        <taxon>Thiobacillaceae</taxon>
        <taxon>Sulfuritortus</taxon>
    </lineage>
</organism>
<reference evidence="1 2" key="1">
    <citation type="submission" date="2019-03" db="EMBL/GenBank/DDBJ databases">
        <title>Genomic Encyclopedia of Type Strains, Phase IV (KMG-IV): sequencing the most valuable type-strain genomes for metagenomic binning, comparative biology and taxonomic classification.</title>
        <authorList>
            <person name="Goeker M."/>
        </authorList>
    </citation>
    <scope>NUCLEOTIDE SEQUENCE [LARGE SCALE GENOMIC DNA]</scope>
    <source>
        <strain evidence="1 2">DSM 103923</strain>
    </source>
</reference>
<protein>
    <submittedName>
        <fullName evidence="1">HK97 family phage portal protein</fullName>
    </submittedName>
</protein>
<comment type="caution">
    <text evidence="1">The sequence shown here is derived from an EMBL/GenBank/DDBJ whole genome shotgun (WGS) entry which is preliminary data.</text>
</comment>
<dbReference type="AlphaFoldDB" id="A0A4R3JTL1"/>